<dbReference type="Gene3D" id="1.10.30.10">
    <property type="entry name" value="High mobility group box domain"/>
    <property type="match status" value="1"/>
</dbReference>
<keyword evidence="3" id="KW-1185">Reference proteome</keyword>
<dbReference type="Proteomes" id="UP000789706">
    <property type="component" value="Unassembled WGS sequence"/>
</dbReference>
<feature type="region of interest" description="Disordered" evidence="1">
    <location>
        <begin position="236"/>
        <end position="259"/>
    </location>
</feature>
<evidence type="ECO:0000256" key="1">
    <source>
        <dbReference type="SAM" id="MobiDB-lite"/>
    </source>
</evidence>
<dbReference type="OrthoDB" id="2327817at2759"/>
<dbReference type="SUPFAM" id="SSF47095">
    <property type="entry name" value="HMG-box"/>
    <property type="match status" value="1"/>
</dbReference>
<comment type="caution">
    <text evidence="2">The sequence shown here is derived from an EMBL/GenBank/DDBJ whole genome shotgun (WGS) entry which is preliminary data.</text>
</comment>
<feature type="region of interest" description="Disordered" evidence="1">
    <location>
        <begin position="380"/>
        <end position="399"/>
    </location>
</feature>
<reference evidence="2" key="1">
    <citation type="submission" date="2021-06" db="EMBL/GenBank/DDBJ databases">
        <authorList>
            <person name="Kallberg Y."/>
            <person name="Tangrot J."/>
            <person name="Rosling A."/>
        </authorList>
    </citation>
    <scope>NUCLEOTIDE SEQUENCE</scope>
    <source>
        <strain evidence="2">AZ414A</strain>
    </source>
</reference>
<dbReference type="EMBL" id="CAJVPK010000266">
    <property type="protein sequence ID" value="CAG8485759.1"/>
    <property type="molecule type" value="Genomic_DNA"/>
</dbReference>
<gene>
    <name evidence="2" type="ORF">DEBURN_LOCUS3908</name>
</gene>
<evidence type="ECO:0000313" key="2">
    <source>
        <dbReference type="EMBL" id="CAG8485759.1"/>
    </source>
</evidence>
<feature type="region of interest" description="Disordered" evidence="1">
    <location>
        <begin position="506"/>
        <end position="529"/>
    </location>
</feature>
<protein>
    <submittedName>
        <fullName evidence="2">11203_t:CDS:1</fullName>
    </submittedName>
</protein>
<dbReference type="CDD" id="cd00084">
    <property type="entry name" value="HMG-box_SF"/>
    <property type="match status" value="1"/>
</dbReference>
<evidence type="ECO:0000313" key="3">
    <source>
        <dbReference type="Proteomes" id="UP000789706"/>
    </source>
</evidence>
<feature type="compositionally biased region" description="Low complexity" evidence="1">
    <location>
        <begin position="384"/>
        <end position="399"/>
    </location>
</feature>
<accession>A0A9N8ZD86</accession>
<organism evidence="2 3">
    <name type="scientific">Diversispora eburnea</name>
    <dbReference type="NCBI Taxonomy" id="1213867"/>
    <lineage>
        <taxon>Eukaryota</taxon>
        <taxon>Fungi</taxon>
        <taxon>Fungi incertae sedis</taxon>
        <taxon>Mucoromycota</taxon>
        <taxon>Glomeromycotina</taxon>
        <taxon>Glomeromycetes</taxon>
        <taxon>Diversisporales</taxon>
        <taxon>Diversisporaceae</taxon>
        <taxon>Diversispora</taxon>
    </lineage>
</organism>
<sequence>MNTIYIQQSIPNYVNFSDFDEMLEDQFIRKLDRNELFNPNITADELLKPLPNEIKKIPRSMNSFLCFRRKIYLLAVEGGFIDEIRDGRFLTNVVTKVWKLASSEQKNIYTQIAREVRKIDHTRYKGIKVEKTVKNNVNSFVNTYMVNFGKTKTSRRNNSRTRNTKKSIRTNLYPTELFFPPPIIDNSVIPIDTSSSFFSTIGNIDNIDNIENFPFIIPMFDDYNLDYKIQDYEHEHNENKVRNGRVTKSTTKNDSSNKSSILNQKQLDIYNSINWVSFWQKSVDKPDIPQPRSGDGNVPRWPNSYMIMKSVVSKLMKDLDGKSDGVDITKISAYAWKKATNEQRQKFKDAFNLMKVEYTKAYPNKPYHQPKREIWNQVQFNDTPTPSHSSSPYLPSSSIPSSSISSPSILSNPPSSLPVPPFSNMVQNINFDSIANNSDGIEVDYFNNVNVNNTNTYPNYPYEDNALYGDNASPNSHFYLQYDDLNDFIDADGLFNGKKNIFSSIVPSNAPSNEHDTPTYSSSSDKSTASKNSNKVCDNMNCYCGTHLPDELGFYSGPY</sequence>
<name>A0A9N8ZD86_9GLOM</name>
<dbReference type="AlphaFoldDB" id="A0A9N8ZD86"/>
<feature type="compositionally biased region" description="Low complexity" evidence="1">
    <location>
        <begin position="247"/>
        <end position="259"/>
    </location>
</feature>
<dbReference type="InterPro" id="IPR036910">
    <property type="entry name" value="HMG_box_dom_sf"/>
</dbReference>
<proteinExistence type="predicted"/>